<evidence type="ECO:0000313" key="3">
    <source>
        <dbReference type="EMBL" id="CAA6821709.1"/>
    </source>
</evidence>
<dbReference type="Gene3D" id="1.10.8.1040">
    <property type="match status" value="1"/>
</dbReference>
<organism evidence="3">
    <name type="scientific">uncultured Sulfurovum sp</name>
    <dbReference type="NCBI Taxonomy" id="269237"/>
    <lineage>
        <taxon>Bacteria</taxon>
        <taxon>Pseudomonadati</taxon>
        <taxon>Campylobacterota</taxon>
        <taxon>Epsilonproteobacteria</taxon>
        <taxon>Campylobacterales</taxon>
        <taxon>Sulfurovaceae</taxon>
        <taxon>Sulfurovum</taxon>
        <taxon>environmental samples</taxon>
    </lineage>
</organism>
<gene>
    <name evidence="3" type="ORF">HELGO_WM1794</name>
</gene>
<dbReference type="SUPFAM" id="SSF54534">
    <property type="entry name" value="FKBP-like"/>
    <property type="match status" value="1"/>
</dbReference>
<keyword evidence="1" id="KW-0697">Rotamase</keyword>
<dbReference type="InterPro" id="IPR027304">
    <property type="entry name" value="Trigger_fact/SurA_dom_sf"/>
</dbReference>
<dbReference type="InterPro" id="IPR046357">
    <property type="entry name" value="PPIase_dom_sf"/>
</dbReference>
<dbReference type="PROSITE" id="PS50198">
    <property type="entry name" value="PPIC_PPIASE_2"/>
    <property type="match status" value="1"/>
</dbReference>
<accession>A0A6S6U4T5</accession>
<dbReference type="Gene3D" id="3.10.50.40">
    <property type="match status" value="1"/>
</dbReference>
<dbReference type="AlphaFoldDB" id="A0A6S6U4T5"/>
<evidence type="ECO:0000256" key="1">
    <source>
        <dbReference type="PROSITE-ProRule" id="PRU00278"/>
    </source>
</evidence>
<feature type="domain" description="PpiC" evidence="2">
    <location>
        <begin position="132"/>
        <end position="226"/>
    </location>
</feature>
<reference evidence="3" key="1">
    <citation type="submission" date="2020-01" db="EMBL/GenBank/DDBJ databases">
        <authorList>
            <person name="Meier V. D."/>
            <person name="Meier V D."/>
        </authorList>
    </citation>
    <scope>NUCLEOTIDE SEQUENCE</scope>
    <source>
        <strain evidence="3">HLG_WM_MAG_04</strain>
    </source>
</reference>
<dbReference type="InterPro" id="IPR050245">
    <property type="entry name" value="PrsA_foldase"/>
</dbReference>
<sequence length="271" mass="30969">MKKIFNLFLLIYTFTLTPLFSDEVLARVDGESISKKDVNEFVVKSIPGATFNALTSVQKKAVLNQMIDRKLFLEDAKRSNIEKNTEYQQALKKMQENLMLDYWMKAKVEEIVISEDEAKKYYFKNSEKFSKPASVKVRHILLPSNGEALKLIAQLSKSSQLKNKFIELAHAKSTGPSAVNGGELDWFVYEQMVPEFSEAAFALKVGSITKKAVKTQFGYHIIYLEDKKEQGSMAYEMVKEDIVKVLRLSKFKMKLAKLSKKLKKTANIIVE</sequence>
<dbReference type="PANTHER" id="PTHR47245:SF2">
    <property type="entry name" value="PEPTIDYL-PROLYL CIS-TRANS ISOMERASE HP_0175-RELATED"/>
    <property type="match status" value="1"/>
</dbReference>
<dbReference type="PANTHER" id="PTHR47245">
    <property type="entry name" value="PEPTIDYLPROLYL ISOMERASE"/>
    <property type="match status" value="1"/>
</dbReference>
<name>A0A6S6U4T5_9BACT</name>
<dbReference type="SUPFAM" id="SSF109998">
    <property type="entry name" value="Triger factor/SurA peptide-binding domain-like"/>
    <property type="match status" value="1"/>
</dbReference>
<protein>
    <submittedName>
        <fullName evidence="3">Peptidyl-prolyl cis-trans isomerase PpiC</fullName>
    </submittedName>
</protein>
<evidence type="ECO:0000259" key="2">
    <source>
        <dbReference type="PROSITE" id="PS50198"/>
    </source>
</evidence>
<dbReference type="GO" id="GO:0003755">
    <property type="term" value="F:peptidyl-prolyl cis-trans isomerase activity"/>
    <property type="evidence" value="ECO:0007669"/>
    <property type="project" value="UniProtKB-KW"/>
</dbReference>
<keyword evidence="1 3" id="KW-0413">Isomerase</keyword>
<dbReference type="EMBL" id="CACVAX010000059">
    <property type="protein sequence ID" value="CAA6821709.1"/>
    <property type="molecule type" value="Genomic_DNA"/>
</dbReference>
<proteinExistence type="predicted"/>
<dbReference type="InterPro" id="IPR000297">
    <property type="entry name" value="PPIase_PpiC"/>
</dbReference>
<dbReference type="Pfam" id="PF13616">
    <property type="entry name" value="Rotamase_3"/>
    <property type="match status" value="1"/>
</dbReference>